<gene>
    <name evidence="2" type="ORF">P154DRAFT_536059</name>
</gene>
<reference evidence="2" key="1">
    <citation type="journal article" date="2020" name="Stud. Mycol.">
        <title>101 Dothideomycetes genomes: a test case for predicting lifestyles and emergence of pathogens.</title>
        <authorList>
            <person name="Haridas S."/>
            <person name="Albert R."/>
            <person name="Binder M."/>
            <person name="Bloem J."/>
            <person name="Labutti K."/>
            <person name="Salamov A."/>
            <person name="Andreopoulos B."/>
            <person name="Baker S."/>
            <person name="Barry K."/>
            <person name="Bills G."/>
            <person name="Bluhm B."/>
            <person name="Cannon C."/>
            <person name="Castanera R."/>
            <person name="Culley D."/>
            <person name="Daum C."/>
            <person name="Ezra D."/>
            <person name="Gonzalez J."/>
            <person name="Henrissat B."/>
            <person name="Kuo A."/>
            <person name="Liang C."/>
            <person name="Lipzen A."/>
            <person name="Lutzoni F."/>
            <person name="Magnuson J."/>
            <person name="Mondo S."/>
            <person name="Nolan M."/>
            <person name="Ohm R."/>
            <person name="Pangilinan J."/>
            <person name="Park H.-J."/>
            <person name="Ramirez L."/>
            <person name="Alfaro M."/>
            <person name="Sun H."/>
            <person name="Tritt A."/>
            <person name="Yoshinaga Y."/>
            <person name="Zwiers L.-H."/>
            <person name="Turgeon B."/>
            <person name="Goodwin S."/>
            <person name="Spatafora J."/>
            <person name="Crous P."/>
            <person name="Grigoriev I."/>
        </authorList>
    </citation>
    <scope>NUCLEOTIDE SEQUENCE</scope>
    <source>
        <strain evidence="2">CBS 123094</strain>
    </source>
</reference>
<accession>A0A6A5WD64</accession>
<protein>
    <submittedName>
        <fullName evidence="2">Uncharacterized protein</fullName>
    </submittedName>
</protein>
<dbReference type="EMBL" id="ML977601">
    <property type="protein sequence ID" value="KAF1998739.1"/>
    <property type="molecule type" value="Genomic_DNA"/>
</dbReference>
<dbReference type="AlphaFoldDB" id="A0A6A5WD64"/>
<feature type="compositionally biased region" description="Basic and acidic residues" evidence="1">
    <location>
        <begin position="22"/>
        <end position="31"/>
    </location>
</feature>
<keyword evidence="3" id="KW-1185">Reference proteome</keyword>
<evidence type="ECO:0000256" key="1">
    <source>
        <dbReference type="SAM" id="MobiDB-lite"/>
    </source>
</evidence>
<evidence type="ECO:0000313" key="3">
    <source>
        <dbReference type="Proteomes" id="UP000799779"/>
    </source>
</evidence>
<feature type="region of interest" description="Disordered" evidence="1">
    <location>
        <begin position="1"/>
        <end position="31"/>
    </location>
</feature>
<name>A0A6A5WD64_9PLEO</name>
<evidence type="ECO:0000313" key="2">
    <source>
        <dbReference type="EMBL" id="KAF1998739.1"/>
    </source>
</evidence>
<dbReference type="OrthoDB" id="3800962at2759"/>
<dbReference type="Proteomes" id="UP000799779">
    <property type="component" value="Unassembled WGS sequence"/>
</dbReference>
<proteinExistence type="predicted"/>
<organism evidence="2 3">
    <name type="scientific">Amniculicola lignicola CBS 123094</name>
    <dbReference type="NCBI Taxonomy" id="1392246"/>
    <lineage>
        <taxon>Eukaryota</taxon>
        <taxon>Fungi</taxon>
        <taxon>Dikarya</taxon>
        <taxon>Ascomycota</taxon>
        <taxon>Pezizomycotina</taxon>
        <taxon>Dothideomycetes</taxon>
        <taxon>Pleosporomycetidae</taxon>
        <taxon>Pleosporales</taxon>
        <taxon>Amniculicolaceae</taxon>
        <taxon>Amniculicola</taxon>
    </lineage>
</organism>
<sequence length="253" mass="30001">MTSMKRKRSPSPEHQSTRKHAKPDNHPHVSEIRLKTRSAQDYWSRFCDDDRKGYRPIYAFTNIEHPQYACSEDAVDFARTRYLQVHRDHSTIGDQQYFVDASLVECAKYANSCTASVLVMIEALERTLAQESWYSSLQWCCARVRPRIFFRFDSSQVPSHDFMILKCKDGSSFVLDFSGQQFGYREFVYTFEEYASDMLVDNNCIELVLKNELYENSRRIKKEDDYDGYFRKLEKSRMRLCDKADEDLRNGRW</sequence>